<dbReference type="AlphaFoldDB" id="Q7V5B4"/>
<evidence type="ECO:0000256" key="1">
    <source>
        <dbReference type="ARBA" id="ARBA00023015"/>
    </source>
</evidence>
<keyword evidence="7" id="KW-1185">Reference proteome</keyword>
<dbReference type="InterPro" id="IPR016032">
    <property type="entry name" value="Sig_transdc_resp-reg_C-effctor"/>
</dbReference>
<accession>Q7V5B4</accession>
<feature type="domain" description="HTH luxR-type" evidence="5">
    <location>
        <begin position="14"/>
        <end position="79"/>
    </location>
</feature>
<dbReference type="CDD" id="cd06170">
    <property type="entry name" value="LuxR_C_like"/>
    <property type="match status" value="1"/>
</dbReference>
<proteinExistence type="predicted"/>
<keyword evidence="3" id="KW-0804">Transcription</keyword>
<dbReference type="InterPro" id="IPR000792">
    <property type="entry name" value="Tscrpt_reg_LuxR_C"/>
</dbReference>
<reference evidence="6 7" key="1">
    <citation type="journal article" date="2003" name="Nature">
        <title>Genome divergence in two Prochlorococcus ecotypes reflects oceanic niche differentiation.</title>
        <authorList>
            <person name="Rocap G."/>
            <person name="Larimer F.W."/>
            <person name="Lamerdin J.E."/>
            <person name="Malfatti S."/>
            <person name="Chain P."/>
            <person name="Ahlgren N.A."/>
            <person name="Arellano A."/>
            <person name="Coleman M."/>
            <person name="Hauser L."/>
            <person name="Hess W.R."/>
            <person name="Johnson Z.I."/>
            <person name="Land M.L."/>
            <person name="Lindell D."/>
            <person name="Post A.F."/>
            <person name="Regala W."/>
            <person name="Shah M."/>
            <person name="Shaw S.L."/>
            <person name="Steglich C."/>
            <person name="Sullivan M.B."/>
            <person name="Ting C.S."/>
            <person name="Tolonen A."/>
            <person name="Webb E.A."/>
            <person name="Zinser E.R."/>
            <person name="Chisholm S.W."/>
        </authorList>
    </citation>
    <scope>NUCLEOTIDE SEQUENCE [LARGE SCALE GENOMIC DNA]</scope>
    <source>
        <strain evidence="7">MIT 9313</strain>
    </source>
</reference>
<dbReference type="SMART" id="SM00421">
    <property type="entry name" value="HTH_LUXR"/>
    <property type="match status" value="1"/>
</dbReference>
<evidence type="ECO:0000256" key="4">
    <source>
        <dbReference type="SAM" id="MobiDB-lite"/>
    </source>
</evidence>
<dbReference type="PROSITE" id="PS50043">
    <property type="entry name" value="HTH_LUXR_2"/>
    <property type="match status" value="1"/>
</dbReference>
<dbReference type="InterPro" id="IPR036388">
    <property type="entry name" value="WH-like_DNA-bd_sf"/>
</dbReference>
<name>Q7V5B4_PROMM</name>
<dbReference type="PROSITE" id="PS00622">
    <property type="entry name" value="HTH_LUXR_1"/>
    <property type="match status" value="1"/>
</dbReference>
<keyword evidence="2" id="KW-0238">DNA-binding</keyword>
<evidence type="ECO:0000313" key="7">
    <source>
        <dbReference type="Proteomes" id="UP000001423"/>
    </source>
</evidence>
<dbReference type="KEGG" id="pmt:PMT_1655"/>
<organism evidence="6 7">
    <name type="scientific">Prochlorococcus marinus (strain MIT 9313)</name>
    <dbReference type="NCBI Taxonomy" id="74547"/>
    <lineage>
        <taxon>Bacteria</taxon>
        <taxon>Bacillati</taxon>
        <taxon>Cyanobacteriota</taxon>
        <taxon>Cyanophyceae</taxon>
        <taxon>Synechococcales</taxon>
        <taxon>Prochlorococcaceae</taxon>
        <taxon>Prochlorococcus</taxon>
    </lineage>
</organism>
<dbReference type="Pfam" id="PF00196">
    <property type="entry name" value="GerE"/>
    <property type="match status" value="1"/>
</dbReference>
<evidence type="ECO:0000313" key="6">
    <source>
        <dbReference type="EMBL" id="CAE21830.1"/>
    </source>
</evidence>
<evidence type="ECO:0000256" key="3">
    <source>
        <dbReference type="ARBA" id="ARBA00023163"/>
    </source>
</evidence>
<dbReference type="EMBL" id="BX548175">
    <property type="protein sequence ID" value="CAE21830.1"/>
    <property type="molecule type" value="Genomic_DNA"/>
</dbReference>
<dbReference type="GO" id="GO:0003677">
    <property type="term" value="F:DNA binding"/>
    <property type="evidence" value="ECO:0007669"/>
    <property type="project" value="UniProtKB-KW"/>
</dbReference>
<evidence type="ECO:0000259" key="5">
    <source>
        <dbReference type="PROSITE" id="PS50043"/>
    </source>
</evidence>
<dbReference type="PRINTS" id="PR00038">
    <property type="entry name" value="HTHLUXR"/>
</dbReference>
<gene>
    <name evidence="6" type="ordered locus">PMT_1655</name>
</gene>
<dbReference type="HOGENOM" id="CLU_000445_103_8_3"/>
<sequence length="95" mass="10116">MQPQNQSNSFPLPPSAGSQRLSPAEQSVVTLLFEGLSNKAIAQRLILSPRTVESHISHALAKTGCQSRLELTLWLIANCQPEAATSVVTLPGLPA</sequence>
<dbReference type="Proteomes" id="UP000001423">
    <property type="component" value="Chromosome"/>
</dbReference>
<protein>
    <submittedName>
        <fullName evidence="6">Possible transcriptional regulator, luxR family</fullName>
    </submittedName>
</protein>
<dbReference type="Gene3D" id="1.10.10.10">
    <property type="entry name" value="Winged helix-like DNA-binding domain superfamily/Winged helix DNA-binding domain"/>
    <property type="match status" value="1"/>
</dbReference>
<dbReference type="PANTHER" id="PTHR44688:SF16">
    <property type="entry name" value="DNA-BINDING TRANSCRIPTIONAL ACTIVATOR DEVR_DOSR"/>
    <property type="match status" value="1"/>
</dbReference>
<feature type="region of interest" description="Disordered" evidence="4">
    <location>
        <begin position="1"/>
        <end position="21"/>
    </location>
</feature>
<dbReference type="SUPFAM" id="SSF46894">
    <property type="entry name" value="C-terminal effector domain of the bipartite response regulators"/>
    <property type="match status" value="1"/>
</dbReference>
<dbReference type="GO" id="GO:0006355">
    <property type="term" value="P:regulation of DNA-templated transcription"/>
    <property type="evidence" value="ECO:0007669"/>
    <property type="project" value="InterPro"/>
</dbReference>
<dbReference type="OrthoDB" id="561214at2"/>
<dbReference type="PANTHER" id="PTHR44688">
    <property type="entry name" value="DNA-BINDING TRANSCRIPTIONAL ACTIVATOR DEVR_DOSR"/>
    <property type="match status" value="1"/>
</dbReference>
<dbReference type="eggNOG" id="COG2197">
    <property type="taxonomic scope" value="Bacteria"/>
</dbReference>
<keyword evidence="1" id="KW-0805">Transcription regulation</keyword>
<dbReference type="RefSeq" id="WP_011131022.1">
    <property type="nucleotide sequence ID" value="NC_005071.1"/>
</dbReference>
<evidence type="ECO:0000256" key="2">
    <source>
        <dbReference type="ARBA" id="ARBA00023125"/>
    </source>
</evidence>